<accession>A0A0B2UP94</accession>
<evidence type="ECO:0000313" key="2">
    <source>
        <dbReference type="Proteomes" id="UP000031036"/>
    </source>
</evidence>
<dbReference type="Proteomes" id="UP000031036">
    <property type="component" value="Unassembled WGS sequence"/>
</dbReference>
<organism evidence="1 2">
    <name type="scientific">Toxocara canis</name>
    <name type="common">Canine roundworm</name>
    <dbReference type="NCBI Taxonomy" id="6265"/>
    <lineage>
        <taxon>Eukaryota</taxon>
        <taxon>Metazoa</taxon>
        <taxon>Ecdysozoa</taxon>
        <taxon>Nematoda</taxon>
        <taxon>Chromadorea</taxon>
        <taxon>Rhabditida</taxon>
        <taxon>Spirurina</taxon>
        <taxon>Ascaridomorpha</taxon>
        <taxon>Ascaridoidea</taxon>
        <taxon>Toxocaridae</taxon>
        <taxon>Toxocara</taxon>
    </lineage>
</organism>
<comment type="caution">
    <text evidence="1">The sequence shown here is derived from an EMBL/GenBank/DDBJ whole genome shotgun (WGS) entry which is preliminary data.</text>
</comment>
<dbReference type="AlphaFoldDB" id="A0A0B2UP94"/>
<sequence>MMDSFVRFQPGAVIDYSHRQKWGNNINCVQKRRSRDAEQQLNLERAAKHAASPRNIG</sequence>
<proteinExistence type="predicted"/>
<keyword evidence="2" id="KW-1185">Reference proteome</keyword>
<reference evidence="1 2" key="1">
    <citation type="submission" date="2014-11" db="EMBL/GenBank/DDBJ databases">
        <title>Genetic blueprint of the zoonotic pathogen Toxocara canis.</title>
        <authorList>
            <person name="Zhu X.-Q."/>
            <person name="Korhonen P.K."/>
            <person name="Cai H."/>
            <person name="Young N.D."/>
            <person name="Nejsum P."/>
            <person name="von Samson-Himmelstjerna G."/>
            <person name="Boag P.R."/>
            <person name="Tan P."/>
            <person name="Li Q."/>
            <person name="Min J."/>
            <person name="Yang Y."/>
            <person name="Wang X."/>
            <person name="Fang X."/>
            <person name="Hall R.S."/>
            <person name="Hofmann A."/>
            <person name="Sternberg P.W."/>
            <person name="Jex A.R."/>
            <person name="Gasser R.B."/>
        </authorList>
    </citation>
    <scope>NUCLEOTIDE SEQUENCE [LARGE SCALE GENOMIC DNA]</scope>
    <source>
        <strain evidence="1">PN_DK_2014</strain>
    </source>
</reference>
<dbReference type="EMBL" id="JPKZ01003206">
    <property type="protein sequence ID" value="KHN72786.1"/>
    <property type="molecule type" value="Genomic_DNA"/>
</dbReference>
<protein>
    <submittedName>
        <fullName evidence="1">Uncharacterized protein</fullName>
    </submittedName>
</protein>
<evidence type="ECO:0000313" key="1">
    <source>
        <dbReference type="EMBL" id="KHN72786.1"/>
    </source>
</evidence>
<name>A0A0B2UP94_TOXCA</name>
<gene>
    <name evidence="1" type="ORF">Tcan_05435</name>
</gene>